<evidence type="ECO:0000256" key="1">
    <source>
        <dbReference type="ARBA" id="ARBA00022741"/>
    </source>
</evidence>
<sequence length="200" mass="22024">MDDRQVLMEALMFHGHKCWASVAGVRVGLAALRELDVKRSGGTQLYGIIEIGEDHGGMCFGDGIQYATGCTFGKGNIRKNPLGKLGFTLIEKESNRAVRISFKATLQKQIQATAFMQKRAAGISASDIPEAEQMEVVDLVWNAPEEDVLSIGKVFQYPGKWIPEVMGFKTCDFCGELTALAYLRVVGDKHVCIPCSEYDR</sequence>
<dbReference type="Pfam" id="PF02663">
    <property type="entry name" value="FmdE"/>
    <property type="match status" value="1"/>
</dbReference>
<dbReference type="InterPro" id="IPR053194">
    <property type="entry name" value="tRNA_methyltr_O"/>
</dbReference>
<protein>
    <recommendedName>
        <fullName evidence="3">Formylmethanofuran dehydrogenase subunit E domain-containing protein</fullName>
    </recommendedName>
</protein>
<dbReference type="SUPFAM" id="SSF143555">
    <property type="entry name" value="FwdE-like"/>
    <property type="match status" value="1"/>
</dbReference>
<evidence type="ECO:0000313" key="4">
    <source>
        <dbReference type="EMBL" id="MPM71198.1"/>
    </source>
</evidence>
<name>A0A645C1J0_9ZZZZ</name>
<dbReference type="InterPro" id="IPR003814">
    <property type="entry name" value="FmdEsu_dom"/>
</dbReference>
<comment type="caution">
    <text evidence="4">The sequence shown here is derived from an EMBL/GenBank/DDBJ whole genome shotgun (WGS) entry which is preliminary data.</text>
</comment>
<dbReference type="Gene3D" id="1.10.3320.10">
    <property type="entry name" value="pa2218 like domain"/>
    <property type="match status" value="1"/>
</dbReference>
<accession>A0A645C1J0</accession>
<dbReference type="InterPro" id="IPR037103">
    <property type="entry name" value="Tubulin/FtsZ-like_C"/>
</dbReference>
<dbReference type="AlphaFoldDB" id="A0A645C1J0"/>
<dbReference type="GO" id="GO:0005525">
    <property type="term" value="F:GTP binding"/>
    <property type="evidence" value="ECO:0007669"/>
    <property type="project" value="UniProtKB-KW"/>
</dbReference>
<feature type="domain" description="Formylmethanofuran dehydrogenase subunit E" evidence="3">
    <location>
        <begin position="13"/>
        <end position="149"/>
    </location>
</feature>
<dbReference type="InterPro" id="IPR023288">
    <property type="entry name" value="Pa2218-like_dom_sf"/>
</dbReference>
<keyword evidence="2" id="KW-0342">GTP-binding</keyword>
<evidence type="ECO:0000256" key="2">
    <source>
        <dbReference type="ARBA" id="ARBA00023134"/>
    </source>
</evidence>
<proteinExistence type="predicted"/>
<organism evidence="4">
    <name type="scientific">bioreactor metagenome</name>
    <dbReference type="NCBI Taxonomy" id="1076179"/>
    <lineage>
        <taxon>unclassified sequences</taxon>
        <taxon>metagenomes</taxon>
        <taxon>ecological metagenomes</taxon>
    </lineage>
</organism>
<dbReference type="PANTHER" id="PTHR39418">
    <property type="entry name" value="DEHYDROGENASE-RELATED"/>
    <property type="match status" value="1"/>
</dbReference>
<dbReference type="EMBL" id="VSSQ01023957">
    <property type="protein sequence ID" value="MPM71198.1"/>
    <property type="molecule type" value="Genomic_DNA"/>
</dbReference>
<dbReference type="PANTHER" id="PTHR39418:SF1">
    <property type="entry name" value="DEHYDROGENASE"/>
    <property type="match status" value="1"/>
</dbReference>
<evidence type="ECO:0000259" key="3">
    <source>
        <dbReference type="Pfam" id="PF02663"/>
    </source>
</evidence>
<reference evidence="4" key="1">
    <citation type="submission" date="2019-08" db="EMBL/GenBank/DDBJ databases">
        <authorList>
            <person name="Kucharzyk K."/>
            <person name="Murdoch R.W."/>
            <person name="Higgins S."/>
            <person name="Loffler F."/>
        </authorList>
    </citation>
    <scope>NUCLEOTIDE SEQUENCE</scope>
</reference>
<dbReference type="Gene3D" id="3.30.1330.20">
    <property type="entry name" value="Tubulin/FtsZ, C-terminal domain"/>
    <property type="match status" value="1"/>
</dbReference>
<gene>
    <name evidence="4" type="ORF">SDC9_118161</name>
</gene>
<keyword evidence="1" id="KW-0547">Nucleotide-binding</keyword>